<evidence type="ECO:0000256" key="8">
    <source>
        <dbReference type="ARBA" id="ARBA00023065"/>
    </source>
</evidence>
<dbReference type="PANTHER" id="PTHR11537:SF254">
    <property type="entry name" value="POTASSIUM VOLTAGE-GATED CHANNEL PROTEIN SHAB"/>
    <property type="match status" value="1"/>
</dbReference>
<dbReference type="PRINTS" id="PR00169">
    <property type="entry name" value="KCHANNEL"/>
</dbReference>
<comment type="caution">
    <text evidence="14">The sequence shown here is derived from an EMBL/GenBank/DDBJ whole genome shotgun (WGS) entry which is preliminary data.</text>
</comment>
<evidence type="ECO:0000256" key="7">
    <source>
        <dbReference type="ARBA" id="ARBA00022989"/>
    </source>
</evidence>
<dbReference type="Pfam" id="PF00520">
    <property type="entry name" value="Ion_trans"/>
    <property type="match status" value="1"/>
</dbReference>
<keyword evidence="8" id="KW-0406">Ion transport</keyword>
<keyword evidence="9 12" id="KW-0472">Membrane</keyword>
<evidence type="ECO:0000256" key="11">
    <source>
        <dbReference type="SAM" id="MobiDB-lite"/>
    </source>
</evidence>
<evidence type="ECO:0000256" key="10">
    <source>
        <dbReference type="ARBA" id="ARBA00023303"/>
    </source>
</evidence>
<evidence type="ECO:0000256" key="3">
    <source>
        <dbReference type="ARBA" id="ARBA00022538"/>
    </source>
</evidence>
<keyword evidence="15" id="KW-1185">Reference proteome</keyword>
<evidence type="ECO:0000313" key="14">
    <source>
        <dbReference type="EMBL" id="MFD1785479.1"/>
    </source>
</evidence>
<evidence type="ECO:0000256" key="5">
    <source>
        <dbReference type="ARBA" id="ARBA00022826"/>
    </source>
</evidence>
<evidence type="ECO:0000256" key="1">
    <source>
        <dbReference type="ARBA" id="ARBA00004141"/>
    </source>
</evidence>
<accession>A0ABW4N654</accession>
<reference evidence="15" key="1">
    <citation type="journal article" date="2019" name="Int. J. Syst. Evol. Microbiol.">
        <title>The Global Catalogue of Microorganisms (GCM) 10K type strain sequencing project: providing services to taxonomists for standard genome sequencing and annotation.</title>
        <authorList>
            <consortium name="The Broad Institute Genomics Platform"/>
            <consortium name="The Broad Institute Genome Sequencing Center for Infectious Disease"/>
            <person name="Wu L."/>
            <person name="Ma J."/>
        </authorList>
    </citation>
    <scope>NUCLEOTIDE SEQUENCE [LARGE SCALE GENOMIC DNA]</scope>
    <source>
        <strain evidence="15">DFY28</strain>
    </source>
</reference>
<keyword evidence="6" id="KW-0630">Potassium</keyword>
<dbReference type="SUPFAM" id="SSF81324">
    <property type="entry name" value="Voltage-gated potassium channels"/>
    <property type="match status" value="1"/>
</dbReference>
<keyword evidence="2" id="KW-0813">Transport</keyword>
<dbReference type="GO" id="GO:0034220">
    <property type="term" value="P:monoatomic ion transmembrane transport"/>
    <property type="evidence" value="ECO:0007669"/>
    <property type="project" value="UniProtKB-KW"/>
</dbReference>
<dbReference type="EMBL" id="JBHUEY010000006">
    <property type="protein sequence ID" value="MFD1785479.1"/>
    <property type="molecule type" value="Genomic_DNA"/>
</dbReference>
<name>A0ABW4N654_9CAUL</name>
<comment type="subcellular location">
    <subcellularLocation>
        <location evidence="1">Membrane</location>
        <topology evidence="1">Multi-pass membrane protein</topology>
    </subcellularLocation>
</comment>
<keyword evidence="5" id="KW-0631">Potassium channel</keyword>
<feature type="domain" description="Ion transport" evidence="13">
    <location>
        <begin position="36"/>
        <end position="252"/>
    </location>
</feature>
<dbReference type="PANTHER" id="PTHR11537">
    <property type="entry name" value="VOLTAGE-GATED POTASSIUM CHANNEL"/>
    <property type="match status" value="1"/>
</dbReference>
<feature type="transmembrane region" description="Helical" evidence="12">
    <location>
        <begin position="108"/>
        <end position="131"/>
    </location>
</feature>
<protein>
    <submittedName>
        <fullName evidence="14">Potassium channel family protein</fullName>
    </submittedName>
</protein>
<dbReference type="RefSeq" id="WP_377281540.1">
    <property type="nucleotide sequence ID" value="NZ_JBHRSI010000004.1"/>
</dbReference>
<dbReference type="InterPro" id="IPR005821">
    <property type="entry name" value="Ion_trans_dom"/>
</dbReference>
<organism evidence="14 15">
    <name type="scientific">Phenylobacterium terrae</name>
    <dbReference type="NCBI Taxonomy" id="2665495"/>
    <lineage>
        <taxon>Bacteria</taxon>
        <taxon>Pseudomonadati</taxon>
        <taxon>Pseudomonadota</taxon>
        <taxon>Alphaproteobacteria</taxon>
        <taxon>Caulobacterales</taxon>
        <taxon>Caulobacteraceae</taxon>
        <taxon>Phenylobacterium</taxon>
    </lineage>
</organism>
<keyword evidence="3" id="KW-0633">Potassium transport</keyword>
<evidence type="ECO:0000256" key="9">
    <source>
        <dbReference type="ARBA" id="ARBA00023136"/>
    </source>
</evidence>
<gene>
    <name evidence="14" type="ORF">ACFSC0_18915</name>
</gene>
<evidence type="ECO:0000313" key="15">
    <source>
        <dbReference type="Proteomes" id="UP001597237"/>
    </source>
</evidence>
<sequence length="283" mass="29482">MGASGEPAVQRPAWRRRLYSHLETGAGPGRLSPLNLALCLAIAASTAVAVAETEPLIAARFARSLRASEIAFALLFAAEYLARLWAAPEGEPDSPAWKARLRWILSPPALADLLAVLPVLLTLAGAPTLVLRLIRVLRILRLASLGPTSNPFDLVLHTVWSKRRELGAAYALGGVALLLASSLLYAIEGAVQPEAFGSIPRALWWGVTTLTTIGYGDVHPITPFGKIAAGLTAVTGVGLIAAPAGILAAAFTDALGSDKPPADPAHESGLAAPRAGRDARKIA</sequence>
<feature type="region of interest" description="Disordered" evidence="11">
    <location>
        <begin position="258"/>
        <end position="283"/>
    </location>
</feature>
<evidence type="ECO:0000256" key="12">
    <source>
        <dbReference type="SAM" id="Phobius"/>
    </source>
</evidence>
<evidence type="ECO:0000256" key="4">
    <source>
        <dbReference type="ARBA" id="ARBA00022692"/>
    </source>
</evidence>
<evidence type="ECO:0000256" key="6">
    <source>
        <dbReference type="ARBA" id="ARBA00022958"/>
    </source>
</evidence>
<proteinExistence type="predicted"/>
<keyword evidence="4 12" id="KW-0812">Transmembrane</keyword>
<dbReference type="InterPro" id="IPR028325">
    <property type="entry name" value="VG_K_chnl"/>
</dbReference>
<keyword evidence="10 14" id="KW-0407">Ion channel</keyword>
<feature type="transmembrane region" description="Helical" evidence="12">
    <location>
        <begin position="228"/>
        <end position="251"/>
    </location>
</feature>
<evidence type="ECO:0000256" key="2">
    <source>
        <dbReference type="ARBA" id="ARBA00022448"/>
    </source>
</evidence>
<dbReference type="Proteomes" id="UP001597237">
    <property type="component" value="Unassembled WGS sequence"/>
</dbReference>
<evidence type="ECO:0000259" key="13">
    <source>
        <dbReference type="Pfam" id="PF00520"/>
    </source>
</evidence>
<feature type="transmembrane region" description="Helical" evidence="12">
    <location>
        <begin position="167"/>
        <end position="187"/>
    </location>
</feature>
<dbReference type="Gene3D" id="1.10.287.70">
    <property type="match status" value="1"/>
</dbReference>
<keyword evidence="7 12" id="KW-1133">Transmembrane helix</keyword>